<protein>
    <submittedName>
        <fullName evidence="6">Transporter, MFS superfamily</fullName>
    </submittedName>
</protein>
<organism evidence="6 7">
    <name type="scientific">Chondromyces apiculatus DSM 436</name>
    <dbReference type="NCBI Taxonomy" id="1192034"/>
    <lineage>
        <taxon>Bacteria</taxon>
        <taxon>Pseudomonadati</taxon>
        <taxon>Myxococcota</taxon>
        <taxon>Polyangia</taxon>
        <taxon>Polyangiales</taxon>
        <taxon>Polyangiaceae</taxon>
        <taxon>Chondromyces</taxon>
    </lineage>
</organism>
<feature type="transmembrane region" description="Helical" evidence="4">
    <location>
        <begin position="159"/>
        <end position="179"/>
    </location>
</feature>
<dbReference type="Proteomes" id="UP000019678">
    <property type="component" value="Unassembled WGS sequence"/>
</dbReference>
<feature type="transmembrane region" description="Helical" evidence="4">
    <location>
        <begin position="298"/>
        <end position="320"/>
    </location>
</feature>
<dbReference type="OrthoDB" id="5491327at2"/>
<evidence type="ECO:0000256" key="2">
    <source>
        <dbReference type="ARBA" id="ARBA00022989"/>
    </source>
</evidence>
<feature type="transmembrane region" description="Helical" evidence="4">
    <location>
        <begin position="359"/>
        <end position="380"/>
    </location>
</feature>
<dbReference type="Gene3D" id="1.20.1250.20">
    <property type="entry name" value="MFS general substrate transporter like domains"/>
    <property type="match status" value="2"/>
</dbReference>
<feature type="transmembrane region" description="Helical" evidence="4">
    <location>
        <begin position="77"/>
        <end position="94"/>
    </location>
</feature>
<feature type="transmembrane region" description="Helical" evidence="4">
    <location>
        <begin position="12"/>
        <end position="31"/>
    </location>
</feature>
<dbReference type="STRING" id="1192034.CAP_6593"/>
<sequence>MSPVDPHLSRLFRGTHLFGLACGISIALTSLHLDAQGYSKQDIGTLAIFFASGLVLFAIPIGFFIRKFGGKRTLTTVMLGYAACVAAFPFMPSYGSIAGLRFFDGLFSVGVWVSSETILLHRTDKEHKAHLTSLYAIWLSSGYVIGPILAMGITKILPVPAAFVIAGVFALVSTIYLALRLPADDAKHGEAPGDDATTTDGPALARTGEGGAALAGVAGDDRPSSLTILWRIKTSCFGAYAYGYFQASLVLFLPLFLIESKGIPRGDTIILPGLFCLGMLVFSNVFGRIADRVGHLRVVRILSFGGMCCALGFVFLDSYWLMCAAVIGAGATLASMSPIALALTGVVTHPRDYSRANSIYNVFYAGGMLMGPPIVGMIFKRYGGEMMLYHLGAMWAVFVAFTMVFYRDDPASRGQGPAAVAPPTEAPAGS</sequence>
<keyword evidence="3 4" id="KW-0472">Membrane</keyword>
<dbReference type="RefSeq" id="WP_044247110.1">
    <property type="nucleotide sequence ID" value="NZ_ASRX01000056.1"/>
</dbReference>
<evidence type="ECO:0000256" key="1">
    <source>
        <dbReference type="ARBA" id="ARBA00022692"/>
    </source>
</evidence>
<dbReference type="PROSITE" id="PS50850">
    <property type="entry name" value="MFS"/>
    <property type="match status" value="1"/>
</dbReference>
<evidence type="ECO:0000256" key="3">
    <source>
        <dbReference type="ARBA" id="ARBA00023136"/>
    </source>
</evidence>
<dbReference type="AlphaFoldDB" id="A0A017T0F9"/>
<feature type="transmembrane region" description="Helical" evidence="4">
    <location>
        <begin position="239"/>
        <end position="257"/>
    </location>
</feature>
<dbReference type="PANTHER" id="PTHR23521">
    <property type="entry name" value="TRANSPORTER MFS SUPERFAMILY"/>
    <property type="match status" value="1"/>
</dbReference>
<evidence type="ECO:0000313" key="7">
    <source>
        <dbReference type="Proteomes" id="UP000019678"/>
    </source>
</evidence>
<feature type="transmembrane region" description="Helical" evidence="4">
    <location>
        <begin position="386"/>
        <end position="406"/>
    </location>
</feature>
<dbReference type="EMBL" id="ASRX01000056">
    <property type="protein sequence ID" value="EYF02703.1"/>
    <property type="molecule type" value="Genomic_DNA"/>
</dbReference>
<dbReference type="GO" id="GO:0005886">
    <property type="term" value="C:plasma membrane"/>
    <property type="evidence" value="ECO:0007669"/>
    <property type="project" value="TreeGrafter"/>
</dbReference>
<gene>
    <name evidence="6" type="ORF">CAP_6593</name>
</gene>
<accession>A0A017T0F9</accession>
<keyword evidence="2 4" id="KW-1133">Transmembrane helix</keyword>
<evidence type="ECO:0000256" key="4">
    <source>
        <dbReference type="SAM" id="Phobius"/>
    </source>
</evidence>
<dbReference type="GO" id="GO:0022857">
    <property type="term" value="F:transmembrane transporter activity"/>
    <property type="evidence" value="ECO:0007669"/>
    <property type="project" value="InterPro"/>
</dbReference>
<feature type="transmembrane region" description="Helical" evidence="4">
    <location>
        <begin position="43"/>
        <end position="65"/>
    </location>
</feature>
<feature type="domain" description="Major facilitator superfamily (MFS) profile" evidence="5">
    <location>
        <begin position="1"/>
        <end position="410"/>
    </location>
</feature>
<dbReference type="InterPro" id="IPR020846">
    <property type="entry name" value="MFS_dom"/>
</dbReference>
<feature type="transmembrane region" description="Helical" evidence="4">
    <location>
        <begin position="326"/>
        <end position="347"/>
    </location>
</feature>
<keyword evidence="1 4" id="KW-0812">Transmembrane</keyword>
<feature type="transmembrane region" description="Helical" evidence="4">
    <location>
        <begin position="132"/>
        <end position="153"/>
    </location>
</feature>
<feature type="transmembrane region" description="Helical" evidence="4">
    <location>
        <begin position="269"/>
        <end position="286"/>
    </location>
</feature>
<keyword evidence="7" id="KW-1185">Reference proteome</keyword>
<name>A0A017T0F9_9BACT</name>
<reference evidence="6 7" key="1">
    <citation type="submission" date="2013-05" db="EMBL/GenBank/DDBJ databases">
        <title>Genome assembly of Chondromyces apiculatus DSM 436.</title>
        <authorList>
            <person name="Sharma G."/>
            <person name="Khatri I."/>
            <person name="Kaur C."/>
            <person name="Mayilraj S."/>
            <person name="Subramanian S."/>
        </authorList>
    </citation>
    <scope>NUCLEOTIDE SEQUENCE [LARGE SCALE GENOMIC DNA]</scope>
    <source>
        <strain evidence="6 7">DSM 436</strain>
    </source>
</reference>
<dbReference type="InterPro" id="IPR011701">
    <property type="entry name" value="MFS"/>
</dbReference>
<proteinExistence type="predicted"/>
<evidence type="ECO:0000259" key="5">
    <source>
        <dbReference type="PROSITE" id="PS50850"/>
    </source>
</evidence>
<dbReference type="Pfam" id="PF07690">
    <property type="entry name" value="MFS_1"/>
    <property type="match status" value="1"/>
</dbReference>
<dbReference type="InterPro" id="IPR036259">
    <property type="entry name" value="MFS_trans_sf"/>
</dbReference>
<evidence type="ECO:0000313" key="6">
    <source>
        <dbReference type="EMBL" id="EYF02703.1"/>
    </source>
</evidence>
<dbReference type="eggNOG" id="COG2814">
    <property type="taxonomic scope" value="Bacteria"/>
</dbReference>
<dbReference type="SUPFAM" id="SSF103473">
    <property type="entry name" value="MFS general substrate transporter"/>
    <property type="match status" value="1"/>
</dbReference>
<comment type="caution">
    <text evidence="6">The sequence shown here is derived from an EMBL/GenBank/DDBJ whole genome shotgun (WGS) entry which is preliminary data.</text>
</comment>
<dbReference type="PANTHER" id="PTHR23521:SF2">
    <property type="entry name" value="TRANSPORTER MFS SUPERFAMILY"/>
    <property type="match status" value="1"/>
</dbReference>